<evidence type="ECO:0000313" key="1">
    <source>
        <dbReference type="EMBL" id="GFO07166.1"/>
    </source>
</evidence>
<evidence type="ECO:0000313" key="2">
    <source>
        <dbReference type="Proteomes" id="UP000735302"/>
    </source>
</evidence>
<name>A0AAV4A7G8_9GAST</name>
<dbReference type="EMBL" id="BLXT01003842">
    <property type="protein sequence ID" value="GFO07166.1"/>
    <property type="molecule type" value="Genomic_DNA"/>
</dbReference>
<evidence type="ECO:0008006" key="3">
    <source>
        <dbReference type="Google" id="ProtNLM"/>
    </source>
</evidence>
<dbReference type="AlphaFoldDB" id="A0AAV4A7G8"/>
<accession>A0AAV4A7G8</accession>
<gene>
    <name evidence="1" type="ORF">PoB_003367100</name>
</gene>
<reference evidence="1 2" key="1">
    <citation type="journal article" date="2021" name="Elife">
        <title>Chloroplast acquisition without the gene transfer in kleptoplastic sea slugs, Plakobranchus ocellatus.</title>
        <authorList>
            <person name="Maeda T."/>
            <person name="Takahashi S."/>
            <person name="Yoshida T."/>
            <person name="Shimamura S."/>
            <person name="Takaki Y."/>
            <person name="Nagai Y."/>
            <person name="Toyoda A."/>
            <person name="Suzuki Y."/>
            <person name="Arimoto A."/>
            <person name="Ishii H."/>
            <person name="Satoh N."/>
            <person name="Nishiyama T."/>
            <person name="Hasebe M."/>
            <person name="Maruyama T."/>
            <person name="Minagawa J."/>
            <person name="Obokata J."/>
            <person name="Shigenobu S."/>
        </authorList>
    </citation>
    <scope>NUCLEOTIDE SEQUENCE [LARGE SCALE GENOMIC DNA]</scope>
</reference>
<keyword evidence="2" id="KW-1185">Reference proteome</keyword>
<protein>
    <recommendedName>
        <fullName evidence="3">DUF1566 domain-containing protein</fullName>
    </recommendedName>
</protein>
<proteinExistence type="predicted"/>
<sequence>MKNQPMPGPANIRRPHLTPVYDGDLHILVPESRLLQHLRSALAWINASPGRSTSESSAWARVLEDDVFYSNNELGLYSYGILPAAQANAWLGFRPQSDQLSYLWSKELDVSFYTILWSTVNCRQENFSNSNGAITVWSIRSD</sequence>
<dbReference type="Proteomes" id="UP000735302">
    <property type="component" value="Unassembled WGS sequence"/>
</dbReference>
<comment type="caution">
    <text evidence="1">The sequence shown here is derived from an EMBL/GenBank/DDBJ whole genome shotgun (WGS) entry which is preliminary data.</text>
</comment>
<organism evidence="1 2">
    <name type="scientific">Plakobranchus ocellatus</name>
    <dbReference type="NCBI Taxonomy" id="259542"/>
    <lineage>
        <taxon>Eukaryota</taxon>
        <taxon>Metazoa</taxon>
        <taxon>Spiralia</taxon>
        <taxon>Lophotrochozoa</taxon>
        <taxon>Mollusca</taxon>
        <taxon>Gastropoda</taxon>
        <taxon>Heterobranchia</taxon>
        <taxon>Euthyneura</taxon>
        <taxon>Panpulmonata</taxon>
        <taxon>Sacoglossa</taxon>
        <taxon>Placobranchoidea</taxon>
        <taxon>Plakobranchidae</taxon>
        <taxon>Plakobranchus</taxon>
    </lineage>
</organism>